<feature type="compositionally biased region" description="Low complexity" evidence="1">
    <location>
        <begin position="258"/>
        <end position="267"/>
    </location>
</feature>
<dbReference type="AlphaFoldDB" id="A0A286UM86"/>
<name>A0A286UM86_9AGAM</name>
<keyword evidence="3" id="KW-1185">Reference proteome</keyword>
<evidence type="ECO:0000256" key="1">
    <source>
        <dbReference type="SAM" id="MobiDB-lite"/>
    </source>
</evidence>
<feature type="compositionally biased region" description="Polar residues" evidence="1">
    <location>
        <begin position="189"/>
        <end position="210"/>
    </location>
</feature>
<protein>
    <submittedName>
        <fullName evidence="2">Uncharacterized protein</fullName>
    </submittedName>
</protein>
<proteinExistence type="predicted"/>
<dbReference type="InParanoid" id="A0A286UM86"/>
<dbReference type="OrthoDB" id="3233824at2759"/>
<feature type="compositionally biased region" description="Low complexity" evidence="1">
    <location>
        <begin position="134"/>
        <end position="146"/>
    </location>
</feature>
<feature type="compositionally biased region" description="Basic residues" evidence="1">
    <location>
        <begin position="246"/>
        <end position="257"/>
    </location>
</feature>
<comment type="caution">
    <text evidence="2">The sequence shown here is derived from an EMBL/GenBank/DDBJ whole genome shotgun (WGS) entry which is preliminary data.</text>
</comment>
<organism evidence="2 3">
    <name type="scientific">Pyrrhoderma noxium</name>
    <dbReference type="NCBI Taxonomy" id="2282107"/>
    <lineage>
        <taxon>Eukaryota</taxon>
        <taxon>Fungi</taxon>
        <taxon>Dikarya</taxon>
        <taxon>Basidiomycota</taxon>
        <taxon>Agaricomycotina</taxon>
        <taxon>Agaricomycetes</taxon>
        <taxon>Hymenochaetales</taxon>
        <taxon>Hymenochaetaceae</taxon>
        <taxon>Pyrrhoderma</taxon>
    </lineage>
</organism>
<evidence type="ECO:0000313" key="2">
    <source>
        <dbReference type="EMBL" id="PAV20726.1"/>
    </source>
</evidence>
<gene>
    <name evidence="2" type="ORF">PNOK_0335300</name>
</gene>
<accession>A0A286UM86</accession>
<reference evidence="2 3" key="1">
    <citation type="journal article" date="2017" name="Mol. Ecol.">
        <title>Comparative and population genomic landscape of Phellinus noxius: A hypervariable fungus causing root rot in trees.</title>
        <authorList>
            <person name="Chung C.L."/>
            <person name="Lee T.J."/>
            <person name="Akiba M."/>
            <person name="Lee H.H."/>
            <person name="Kuo T.H."/>
            <person name="Liu D."/>
            <person name="Ke H.M."/>
            <person name="Yokoi T."/>
            <person name="Roa M.B."/>
            <person name="Lu M.J."/>
            <person name="Chang Y.Y."/>
            <person name="Ann P.J."/>
            <person name="Tsai J.N."/>
            <person name="Chen C.Y."/>
            <person name="Tzean S.S."/>
            <person name="Ota Y."/>
            <person name="Hattori T."/>
            <person name="Sahashi N."/>
            <person name="Liou R.F."/>
            <person name="Kikuchi T."/>
            <person name="Tsai I.J."/>
        </authorList>
    </citation>
    <scope>NUCLEOTIDE SEQUENCE [LARGE SCALE GENOMIC DNA]</scope>
    <source>
        <strain evidence="2 3">FFPRI411160</strain>
    </source>
</reference>
<feature type="compositionally biased region" description="Polar residues" evidence="1">
    <location>
        <begin position="233"/>
        <end position="245"/>
    </location>
</feature>
<feature type="compositionally biased region" description="Low complexity" evidence="1">
    <location>
        <begin position="111"/>
        <end position="126"/>
    </location>
</feature>
<evidence type="ECO:0000313" key="3">
    <source>
        <dbReference type="Proteomes" id="UP000217199"/>
    </source>
</evidence>
<sequence length="315" mass="34307">MPLAQSQPPLPSFVELMESLGLATDSKLPQQPPECDEEMRSYSPSHTPSSSPPPLNTIDHTINPHSNREGSPTIIVSQYDNARETANETNGFKRRASVGNIKAARFSPYLSASRRGSTSSTSSSISDAQRESKTTSSSRRSSMESTNADTSPPIPPLPVRRAHGASPERLRVTAVAYTPISSFARRRSPQASPTSPEFAQPRARSTSNELPSPVMLPTLPPLLAESFAAYSFPSASNESRSSRMIRSNHHLQHRRGKSSNSSSGRSSRNSERRSQSRSPVPSPMELDTENSGLFVKHHQAGLRISSFHRQVAPIA</sequence>
<feature type="region of interest" description="Disordered" evidence="1">
    <location>
        <begin position="21"/>
        <end position="218"/>
    </location>
</feature>
<dbReference type="Proteomes" id="UP000217199">
    <property type="component" value="Unassembled WGS sequence"/>
</dbReference>
<dbReference type="EMBL" id="NBII01000003">
    <property type="protein sequence ID" value="PAV20726.1"/>
    <property type="molecule type" value="Genomic_DNA"/>
</dbReference>
<dbReference type="STRING" id="2282107.A0A286UM86"/>
<feature type="region of interest" description="Disordered" evidence="1">
    <location>
        <begin position="233"/>
        <end position="290"/>
    </location>
</feature>